<comment type="pathway">
    <text evidence="2 7">Carbohydrate metabolism; pentose and glucuronate interconversion.</text>
</comment>
<name>A0ABZ1C6K5_9BACT</name>
<evidence type="ECO:0000256" key="7">
    <source>
        <dbReference type="HAMAP-Rule" id="MF_00675"/>
    </source>
</evidence>
<protein>
    <recommendedName>
        <fullName evidence="5 7">Uronate isomerase</fullName>
        <ecNumber evidence="4 7">5.3.1.12</ecNumber>
    </recommendedName>
    <alternativeName>
        <fullName evidence="7">Glucuronate isomerase</fullName>
    </alternativeName>
    <alternativeName>
        <fullName evidence="7">Uronic isomerase</fullName>
    </alternativeName>
</protein>
<sequence length="474" mass="53126">MRPFIHDDFLLHSEAASHLYHDYAANCPLFDYHNHLPPQAIADNHTFADLAEIWLGGDHYKWRAMRSNGVAERFCTGDAEPYEKFEAWAATVPHTLRNPLYHWTHLELKRYFGLETLLDADNARYVWDIAHAQLPEQPVQQILRDQKVAVACTTDDPADSLAIHEQIAASGHTTRVYPTFRPDKAYALGNPAAFNAYCEKLGAAAGVEITSFDDLLTALEKRHADFHAVGGRISDHGLETALASPCSLAEARAIFQKVRDGSVPTADEQLGFGSLLMLEFGRWDAKRGWTKQLHLGAMRNNNPRMLRNLGPDTGFDSIGDYSQASNLSRYLASLDDTNELPKVVIYNLNPADNYMVGTMIGNFQDGSIPGKIQFGSGWWFLDQKEAMEWQLNALSNLGLLSRFVGMLTDSRSFMSFPRHEYFRRTLCNLLGNEITNGELPTDFELIGAMVKNICFGNAVNYFGLDVDPEYTAHG</sequence>
<evidence type="ECO:0000256" key="6">
    <source>
        <dbReference type="ARBA" id="ARBA00023235"/>
    </source>
</evidence>
<dbReference type="Gene3D" id="3.20.20.140">
    <property type="entry name" value="Metal-dependent hydrolases"/>
    <property type="match status" value="1"/>
</dbReference>
<dbReference type="NCBIfam" id="NF002794">
    <property type="entry name" value="PRK02925.1"/>
    <property type="match status" value="1"/>
</dbReference>
<organism evidence="8 9">
    <name type="scientific">Actomonas aquatica</name>
    <dbReference type="NCBI Taxonomy" id="2866162"/>
    <lineage>
        <taxon>Bacteria</taxon>
        <taxon>Pseudomonadati</taxon>
        <taxon>Verrucomicrobiota</taxon>
        <taxon>Opitutia</taxon>
        <taxon>Opitutales</taxon>
        <taxon>Opitutaceae</taxon>
        <taxon>Actomonas</taxon>
    </lineage>
</organism>
<evidence type="ECO:0000256" key="5">
    <source>
        <dbReference type="ARBA" id="ARBA00020555"/>
    </source>
</evidence>
<dbReference type="Gene3D" id="1.10.2020.10">
    <property type="entry name" value="uronate isomerase, domain 2, chain A"/>
    <property type="match status" value="1"/>
</dbReference>
<reference evidence="8 9" key="1">
    <citation type="submission" date="2023-12" db="EMBL/GenBank/DDBJ databases">
        <title>Description of an unclassified Opitutus bacterium of Verrucomicrobiota.</title>
        <authorList>
            <person name="Zhang D.-F."/>
        </authorList>
    </citation>
    <scope>NUCLEOTIDE SEQUENCE [LARGE SCALE GENOMIC DNA]</scope>
    <source>
        <strain evidence="8 9">WL0086</strain>
    </source>
</reference>
<proteinExistence type="inferred from homology"/>
<evidence type="ECO:0000256" key="3">
    <source>
        <dbReference type="ARBA" id="ARBA00008397"/>
    </source>
</evidence>
<dbReference type="PANTHER" id="PTHR30068:SF4">
    <property type="entry name" value="URONATE ISOMERASE"/>
    <property type="match status" value="1"/>
</dbReference>
<dbReference type="PANTHER" id="PTHR30068">
    <property type="entry name" value="URONATE ISOMERASE"/>
    <property type="match status" value="1"/>
</dbReference>
<evidence type="ECO:0000313" key="8">
    <source>
        <dbReference type="EMBL" id="WRQ87356.1"/>
    </source>
</evidence>
<dbReference type="InterPro" id="IPR003766">
    <property type="entry name" value="Uronate_isomerase"/>
</dbReference>
<dbReference type="Proteomes" id="UP000738431">
    <property type="component" value="Chromosome"/>
</dbReference>
<comment type="similarity">
    <text evidence="3 7">Belongs to the metallo-dependent hydrolases superfamily. Uronate isomerase family.</text>
</comment>
<dbReference type="RefSeq" id="WP_221029231.1">
    <property type="nucleotide sequence ID" value="NZ_CP139781.1"/>
</dbReference>
<evidence type="ECO:0000256" key="2">
    <source>
        <dbReference type="ARBA" id="ARBA00004892"/>
    </source>
</evidence>
<dbReference type="GO" id="GO:0008880">
    <property type="term" value="F:glucuronate isomerase activity"/>
    <property type="evidence" value="ECO:0007669"/>
    <property type="project" value="UniProtKB-EC"/>
</dbReference>
<dbReference type="Pfam" id="PF02614">
    <property type="entry name" value="UxaC"/>
    <property type="match status" value="1"/>
</dbReference>
<dbReference type="SUPFAM" id="SSF51556">
    <property type="entry name" value="Metallo-dependent hydrolases"/>
    <property type="match status" value="1"/>
</dbReference>
<gene>
    <name evidence="7 8" type="primary">uxaC</name>
    <name evidence="8" type="ORF">K1X11_021285</name>
</gene>
<dbReference type="HAMAP" id="MF_00675">
    <property type="entry name" value="UxaC"/>
    <property type="match status" value="1"/>
</dbReference>
<dbReference type="EC" id="5.3.1.12" evidence="4 7"/>
<keyword evidence="9" id="KW-1185">Reference proteome</keyword>
<evidence type="ECO:0000256" key="4">
    <source>
        <dbReference type="ARBA" id="ARBA00012546"/>
    </source>
</evidence>
<dbReference type="InterPro" id="IPR032466">
    <property type="entry name" value="Metal_Hydrolase"/>
</dbReference>
<comment type="catalytic activity">
    <reaction evidence="7">
        <text>aldehydo-D-galacturonate = keto-D-tagaturonate</text>
        <dbReference type="Rhea" id="RHEA:27702"/>
        <dbReference type="ChEBI" id="CHEBI:12952"/>
        <dbReference type="ChEBI" id="CHEBI:17886"/>
    </reaction>
</comment>
<comment type="catalytic activity">
    <reaction evidence="1 7">
        <text>D-glucuronate = D-fructuronate</text>
        <dbReference type="Rhea" id="RHEA:13049"/>
        <dbReference type="ChEBI" id="CHEBI:58720"/>
        <dbReference type="ChEBI" id="CHEBI:59863"/>
        <dbReference type="EC" id="5.3.1.12"/>
    </reaction>
</comment>
<accession>A0ABZ1C6K5</accession>
<keyword evidence="6 7" id="KW-0413">Isomerase</keyword>
<evidence type="ECO:0000256" key="1">
    <source>
        <dbReference type="ARBA" id="ARBA00001165"/>
    </source>
</evidence>
<evidence type="ECO:0000313" key="9">
    <source>
        <dbReference type="Proteomes" id="UP000738431"/>
    </source>
</evidence>
<dbReference type="EMBL" id="CP139781">
    <property type="protein sequence ID" value="WRQ87356.1"/>
    <property type="molecule type" value="Genomic_DNA"/>
</dbReference>